<reference evidence="1" key="1">
    <citation type="submission" date="2020-05" db="UniProtKB">
        <authorList>
            <consortium name="EnsemblMetazoa"/>
        </authorList>
    </citation>
    <scope>IDENTIFICATION</scope>
    <source>
        <strain evidence="1">BB02</strain>
    </source>
</reference>
<evidence type="ECO:0000313" key="2">
    <source>
        <dbReference type="Proteomes" id="UP000076420"/>
    </source>
</evidence>
<dbReference type="InterPro" id="IPR036179">
    <property type="entry name" value="Ig-like_dom_sf"/>
</dbReference>
<dbReference type="VEuPathDB" id="VectorBase:BGLAX_030650"/>
<dbReference type="SUPFAM" id="SSF48726">
    <property type="entry name" value="Immunoglobulin"/>
    <property type="match status" value="1"/>
</dbReference>
<organism evidence="1 2">
    <name type="scientific">Biomphalaria glabrata</name>
    <name type="common">Bloodfluke planorb</name>
    <name type="synonym">Freshwater snail</name>
    <dbReference type="NCBI Taxonomy" id="6526"/>
    <lineage>
        <taxon>Eukaryota</taxon>
        <taxon>Metazoa</taxon>
        <taxon>Spiralia</taxon>
        <taxon>Lophotrochozoa</taxon>
        <taxon>Mollusca</taxon>
        <taxon>Gastropoda</taxon>
        <taxon>Heterobranchia</taxon>
        <taxon>Euthyneura</taxon>
        <taxon>Panpulmonata</taxon>
        <taxon>Hygrophila</taxon>
        <taxon>Lymnaeoidea</taxon>
        <taxon>Planorbidae</taxon>
        <taxon>Biomphalaria</taxon>
    </lineage>
</organism>
<dbReference type="STRING" id="6526.A0A2C9KTP4"/>
<dbReference type="Gene3D" id="2.60.40.10">
    <property type="entry name" value="Immunoglobulins"/>
    <property type="match status" value="1"/>
</dbReference>
<dbReference type="InterPro" id="IPR013783">
    <property type="entry name" value="Ig-like_fold"/>
</dbReference>
<name>A0A2C9KTP4_BIOGL</name>
<sequence>MDGQPDRVYFVIPASNLPADTSPSLRTEEESEPDVLICSVSEDNNVGQVQALVSDAQTSSADFYLMKDKNEVLFCRLSTKCVLISPRFDNVTVDDDTVNGTRVIVVTIQSLSGHVSAKGLWSLHYAHQSKLTDQKTCYLDFKEKLIFRINGRKVQAMDVKEGSDLKLLCRHDHLTVGLLTITKDGHKLIDSRNESLHLVKFHVTCSDSGIYQCLESNVKSDVSHIRVLCAPTIIDRPTETIFHNESIHVNVRANPEPVLTAVIYGTQLSLNCSVTFPNSENQTKYLCQENTLEMTVAKLRGYHWGVKLSNFQASGTKHLDLVVSNGVQPDSLLRFRVDQNSK</sequence>
<evidence type="ECO:0000313" key="1">
    <source>
        <dbReference type="EnsemblMetazoa" id="BGLB023341-PA"/>
    </source>
</evidence>
<accession>A0A2C9KTP4</accession>
<dbReference type="EnsemblMetazoa" id="BGLB023341-RA">
    <property type="protein sequence ID" value="BGLB023341-PA"/>
    <property type="gene ID" value="BGLB023341"/>
</dbReference>
<dbReference type="KEGG" id="bgt:106053074"/>
<evidence type="ECO:0008006" key="3">
    <source>
        <dbReference type="Google" id="ProtNLM"/>
    </source>
</evidence>
<dbReference type="Proteomes" id="UP000076420">
    <property type="component" value="Unassembled WGS sequence"/>
</dbReference>
<protein>
    <recommendedName>
        <fullName evidence="3">Ig-like domain-containing protein</fullName>
    </recommendedName>
</protein>
<proteinExistence type="predicted"/>
<dbReference type="VEuPathDB" id="VectorBase:BGLB023341"/>
<gene>
    <name evidence="1" type="primary">106053074</name>
</gene>
<dbReference type="AlphaFoldDB" id="A0A2C9KTP4"/>